<evidence type="ECO:0000313" key="1">
    <source>
        <dbReference type="EMBL" id="QDU02239.1"/>
    </source>
</evidence>
<dbReference type="Pfam" id="PF22752">
    <property type="entry name" value="DUF488-N3i"/>
    <property type="match status" value="1"/>
</dbReference>
<dbReference type="InterPro" id="IPR052552">
    <property type="entry name" value="YeaO-like"/>
</dbReference>
<sequence>MNFRLQSVHINQIGTNTEGEFVWVEDSVPPEWGEKELHWFSEIVPQRRLLDWYALTPDRWYEFARLFRLQLREQTSKCERLRQMAQKSQLNLVYQQGTLKQNIATVLEGFVIELECQRRWESGLMIGGYTKPVREQILALGGLWFTKHKTWMMPDESSWKAIVDLLPGDF</sequence>
<reference evidence="1 2" key="1">
    <citation type="submission" date="2019-02" db="EMBL/GenBank/DDBJ databases">
        <title>Deep-cultivation of Planctomycetes and their phenomic and genomic characterization uncovers novel biology.</title>
        <authorList>
            <person name="Wiegand S."/>
            <person name="Jogler M."/>
            <person name="Boedeker C."/>
            <person name="Pinto D."/>
            <person name="Vollmers J."/>
            <person name="Rivas-Marin E."/>
            <person name="Kohn T."/>
            <person name="Peeters S.H."/>
            <person name="Heuer A."/>
            <person name="Rast P."/>
            <person name="Oberbeckmann S."/>
            <person name="Bunk B."/>
            <person name="Jeske O."/>
            <person name="Meyerdierks A."/>
            <person name="Storesund J.E."/>
            <person name="Kallscheuer N."/>
            <person name="Luecker S."/>
            <person name="Lage O.M."/>
            <person name="Pohl T."/>
            <person name="Merkel B.J."/>
            <person name="Hornburger P."/>
            <person name="Mueller R.-W."/>
            <person name="Bruemmer F."/>
            <person name="Labrenz M."/>
            <person name="Spormann A.M."/>
            <person name="Op den Camp H."/>
            <person name="Overmann J."/>
            <person name="Amann R."/>
            <person name="Jetten M.S.M."/>
            <person name="Mascher T."/>
            <person name="Medema M.H."/>
            <person name="Devos D.P."/>
            <person name="Kaster A.-K."/>
            <person name="Ovreas L."/>
            <person name="Rohde M."/>
            <person name="Galperin M.Y."/>
            <person name="Jogler C."/>
        </authorList>
    </citation>
    <scope>NUCLEOTIDE SEQUENCE [LARGE SCALE GENOMIC DNA]</scope>
    <source>
        <strain evidence="1 2">V6</strain>
    </source>
</reference>
<proteinExistence type="predicted"/>
<protein>
    <submittedName>
        <fullName evidence="1">Uncharacterized protein</fullName>
    </submittedName>
</protein>
<dbReference type="Proteomes" id="UP000320722">
    <property type="component" value="Chromosome"/>
</dbReference>
<evidence type="ECO:0000313" key="2">
    <source>
        <dbReference type="Proteomes" id="UP000320722"/>
    </source>
</evidence>
<accession>A0A517WAF9</accession>
<organism evidence="1 2">
    <name type="scientific">Gimesia chilikensis</name>
    <dbReference type="NCBI Taxonomy" id="2605989"/>
    <lineage>
        <taxon>Bacteria</taxon>
        <taxon>Pseudomonadati</taxon>
        <taxon>Planctomycetota</taxon>
        <taxon>Planctomycetia</taxon>
        <taxon>Planctomycetales</taxon>
        <taxon>Planctomycetaceae</taxon>
        <taxon>Gimesia</taxon>
    </lineage>
</organism>
<name>A0A517WAF9_9PLAN</name>
<dbReference type="RefSeq" id="WP_145038870.1">
    <property type="nucleotide sequence ID" value="NZ_CP036347.1"/>
</dbReference>
<dbReference type="EMBL" id="CP036347">
    <property type="protein sequence ID" value="QDU02239.1"/>
    <property type="molecule type" value="Genomic_DNA"/>
</dbReference>
<gene>
    <name evidence="1" type="ORF">V6x_19410</name>
</gene>
<accession>A0A5A8ATK9</accession>
<dbReference type="AlphaFoldDB" id="A0A517WAF9"/>